<dbReference type="AlphaFoldDB" id="A0A0K8S3P0"/>
<dbReference type="EMBL" id="GBRD01017926">
    <property type="protein sequence ID" value="JAG47901.1"/>
    <property type="molecule type" value="Transcribed_RNA"/>
</dbReference>
<protein>
    <submittedName>
        <fullName evidence="2">Uncharacterized protein</fullName>
    </submittedName>
</protein>
<evidence type="ECO:0000313" key="2">
    <source>
        <dbReference type="EMBL" id="JAG47901.1"/>
    </source>
</evidence>
<evidence type="ECO:0000256" key="1">
    <source>
        <dbReference type="SAM" id="MobiDB-lite"/>
    </source>
</evidence>
<feature type="region of interest" description="Disordered" evidence="1">
    <location>
        <begin position="84"/>
        <end position="104"/>
    </location>
</feature>
<organism evidence="2">
    <name type="scientific">Lygus hesperus</name>
    <name type="common">Western plant bug</name>
    <dbReference type="NCBI Taxonomy" id="30085"/>
    <lineage>
        <taxon>Eukaryota</taxon>
        <taxon>Metazoa</taxon>
        <taxon>Ecdysozoa</taxon>
        <taxon>Arthropoda</taxon>
        <taxon>Hexapoda</taxon>
        <taxon>Insecta</taxon>
        <taxon>Pterygota</taxon>
        <taxon>Neoptera</taxon>
        <taxon>Paraneoptera</taxon>
        <taxon>Hemiptera</taxon>
        <taxon>Heteroptera</taxon>
        <taxon>Panheteroptera</taxon>
        <taxon>Cimicomorpha</taxon>
        <taxon>Miridae</taxon>
        <taxon>Mirini</taxon>
        <taxon>Lygus</taxon>
    </lineage>
</organism>
<proteinExistence type="predicted"/>
<sequence>MTSLGFGQTSYFTLRLMCHLILKSNAWNVVFSFLLSRRLTALKERLTKGKVMTTSLKCLDGSSSEAEVWRMRENTGWLLTAAPSLAEPGDGDHGNPLKEDSLEESSNTKLVFLFYL</sequence>
<accession>A0A0K8S3P0</accession>
<reference evidence="2" key="1">
    <citation type="submission" date="2014-09" db="EMBL/GenBank/DDBJ databases">
        <authorList>
            <person name="Magalhaes I.L.F."/>
            <person name="Oliveira U."/>
            <person name="Santos F.R."/>
            <person name="Vidigal T.H.D.A."/>
            <person name="Brescovit A.D."/>
            <person name="Santos A.J."/>
        </authorList>
    </citation>
    <scope>NUCLEOTIDE SEQUENCE</scope>
</reference>
<name>A0A0K8S3P0_LYGHE</name>
<feature type="compositionally biased region" description="Basic and acidic residues" evidence="1">
    <location>
        <begin position="90"/>
        <end position="100"/>
    </location>
</feature>